<proteinExistence type="predicted"/>
<sequence>MASSIPSSGAEYRALLLEPNWVANADPSLLRNAVHALCWAPAQTAIEAITRDPVACDKVLAVVKVVAAELQSRASAAAAAVEELSGLFDRAEDYREAKREHLRIKQRCSAALRISAACRAAAATAHEQITAYARSYEKGLLTLARAVADHRDGFNPDDATEADRQLWATLDEIEVPRRSAEAPVAITEVLALIDASIARKNAA</sequence>
<evidence type="ECO:0000313" key="1">
    <source>
        <dbReference type="EMBL" id="SEC66597.1"/>
    </source>
</evidence>
<organism evidence="1 2">
    <name type="scientific">Tsukamurella tyrosinosolvens</name>
    <dbReference type="NCBI Taxonomy" id="57704"/>
    <lineage>
        <taxon>Bacteria</taxon>
        <taxon>Bacillati</taxon>
        <taxon>Actinomycetota</taxon>
        <taxon>Actinomycetes</taxon>
        <taxon>Mycobacteriales</taxon>
        <taxon>Tsukamurellaceae</taxon>
        <taxon>Tsukamurella</taxon>
    </lineage>
</organism>
<evidence type="ECO:0000313" key="2">
    <source>
        <dbReference type="Proteomes" id="UP000182241"/>
    </source>
</evidence>
<accession>A0A1H4UCZ0</accession>
<dbReference type="STRING" id="57704.SAMN04489793_2859"/>
<gene>
    <name evidence="1" type="ORF">SAMN04489793_2859</name>
</gene>
<dbReference type="EMBL" id="FNSA01000003">
    <property type="protein sequence ID" value="SEC66597.1"/>
    <property type="molecule type" value="Genomic_DNA"/>
</dbReference>
<protein>
    <submittedName>
        <fullName evidence="1">Uncharacterized protein</fullName>
    </submittedName>
</protein>
<dbReference type="RefSeq" id="WP_068741740.1">
    <property type="nucleotide sequence ID" value="NZ_FNSA01000003.1"/>
</dbReference>
<keyword evidence="2" id="KW-1185">Reference proteome</keyword>
<name>A0A1H4UCZ0_TSUTY</name>
<dbReference type="AlphaFoldDB" id="A0A1H4UCZ0"/>
<reference evidence="2" key="1">
    <citation type="submission" date="2016-10" db="EMBL/GenBank/DDBJ databases">
        <authorList>
            <person name="Varghese N."/>
            <person name="Submissions S."/>
        </authorList>
    </citation>
    <scope>NUCLEOTIDE SEQUENCE [LARGE SCALE GENOMIC DNA]</scope>
    <source>
        <strain evidence="2">DSM 44234</strain>
    </source>
</reference>
<dbReference type="Proteomes" id="UP000182241">
    <property type="component" value="Unassembled WGS sequence"/>
</dbReference>